<proteinExistence type="predicted"/>
<dbReference type="EMBL" id="AL645882">
    <property type="protein sequence ID" value="CAA19402.1"/>
    <property type="molecule type" value="Genomic_DNA"/>
</dbReference>
<reference evidence="3 4" key="2">
    <citation type="journal article" date="2002" name="Nature">
        <title>Complete genome sequence of the model actinomycete Streptomyces coelicolor A3(2).</title>
        <authorList>
            <person name="Bentley S.D."/>
            <person name="Chater K.F."/>
            <person name="Cerdeno-Tarraga A.M."/>
            <person name="Challis G.L."/>
            <person name="Thomson N.R."/>
            <person name="James K.D."/>
            <person name="Harris D.E."/>
            <person name="Quail M.A."/>
            <person name="Kieser H."/>
            <person name="Harper D."/>
            <person name="Bateman A."/>
            <person name="Brown S."/>
            <person name="Chandra G."/>
            <person name="Chen C.W."/>
            <person name="Collins M."/>
            <person name="Cronin A."/>
            <person name="Fraser A."/>
            <person name="Goble A."/>
            <person name="Hidalgo J."/>
            <person name="Hornsby T."/>
            <person name="Howarth S."/>
            <person name="Huang C.H."/>
            <person name="Kieser T."/>
            <person name="Larke L."/>
            <person name="Murphy L."/>
            <person name="Oliver K."/>
            <person name="O'Neil S."/>
            <person name="Rabbinowitsch E."/>
            <person name="Rajandream M.A."/>
            <person name="Rutherford K."/>
            <person name="Rutter S."/>
            <person name="Seeger K."/>
            <person name="Saunders D."/>
            <person name="Sharp S."/>
            <person name="Squares R."/>
            <person name="Squares S."/>
            <person name="Taylor K."/>
            <person name="Warren T."/>
            <person name="Wietzorrek A."/>
            <person name="Woodward J."/>
            <person name="Barrell B.G."/>
            <person name="Parkhill J."/>
            <person name="Hopwood D.A."/>
        </authorList>
    </citation>
    <scope>NUCLEOTIDE SEQUENCE [LARGE SCALE GENOMIC DNA]</scope>
    <source>
        <strain evidence="4">ATCC BAA-471 / A3(2) / M145</strain>
    </source>
</reference>
<feature type="transmembrane region" description="Helical" evidence="2">
    <location>
        <begin position="47"/>
        <end position="66"/>
    </location>
</feature>
<organism evidence="3 4">
    <name type="scientific">Streptomyces coelicolor (strain ATCC BAA-471 / A3(2) / M145)</name>
    <dbReference type="NCBI Taxonomy" id="100226"/>
    <lineage>
        <taxon>Bacteria</taxon>
        <taxon>Bacillati</taxon>
        <taxon>Actinomycetota</taxon>
        <taxon>Actinomycetes</taxon>
        <taxon>Kitasatosporales</taxon>
        <taxon>Streptomycetaceae</taxon>
        <taxon>Streptomyces</taxon>
        <taxon>Streptomyces albidoflavus group</taxon>
    </lineage>
</organism>
<gene>
    <name evidence="3" type="ordered locus">SCO5610</name>
    <name evidence="3" type="ORF">SC2E1.27c</name>
</gene>
<evidence type="ECO:0000256" key="1">
    <source>
        <dbReference type="SAM" id="MobiDB-lite"/>
    </source>
</evidence>
<dbReference type="PaxDb" id="100226-SCO5610"/>
<dbReference type="EMBL" id="AL939124">
    <property type="protein sequence ID" value="CAA19402.1"/>
    <property type="molecule type" value="Genomic_DNA"/>
</dbReference>
<dbReference type="InParanoid" id="O69898"/>
<evidence type="ECO:0000313" key="3">
    <source>
        <dbReference type="EMBL" id="CAA19402.1"/>
    </source>
</evidence>
<keyword evidence="2" id="KW-1133">Transmembrane helix</keyword>
<accession>O69898</accession>
<name>O69898_STRCO</name>
<feature type="region of interest" description="Disordered" evidence="1">
    <location>
        <begin position="90"/>
        <end position="120"/>
    </location>
</feature>
<sequence>MSEIPAIRRRRASQFDHIDCGRADECPVHEPLLGHPTRKVPSQLDGAMTLAILAVAGVVSIFLFALKGVLDQVPDVIDSASRARDAWQRFKRKANEPPSPTVLRELPPPAEDEQEPPAAA</sequence>
<keyword evidence="4" id="KW-1185">Reference proteome</keyword>
<dbReference type="Proteomes" id="UP000001973">
    <property type="component" value="Chromosome"/>
</dbReference>
<dbReference type="KEGG" id="sco:SCO5610"/>
<keyword evidence="2" id="KW-0472">Membrane</keyword>
<keyword evidence="2" id="KW-0812">Transmembrane</keyword>
<feature type="compositionally biased region" description="Acidic residues" evidence="1">
    <location>
        <begin position="110"/>
        <end position="120"/>
    </location>
</feature>
<dbReference type="PIR" id="T34795">
    <property type="entry name" value="T34795"/>
</dbReference>
<dbReference type="eggNOG" id="ENOG50302KG">
    <property type="taxonomic scope" value="Bacteria"/>
</dbReference>
<evidence type="ECO:0000256" key="2">
    <source>
        <dbReference type="SAM" id="Phobius"/>
    </source>
</evidence>
<evidence type="ECO:0000313" key="4">
    <source>
        <dbReference type="Proteomes" id="UP000001973"/>
    </source>
</evidence>
<dbReference type="OrthoDB" id="4335233at2"/>
<dbReference type="HOGENOM" id="CLU_2048348_0_0_11"/>
<protein>
    <submittedName>
        <fullName evidence="3">Uncharacterized protein</fullName>
    </submittedName>
</protein>
<dbReference type="AlphaFoldDB" id="O69898"/>
<reference evidence="3 4" key="1">
    <citation type="journal article" date="1996" name="Mol. Microbiol.">
        <title>A set of ordered cosmids and a detailed genetic and physical map for the 8 Mb Streptomyces coelicolor A3(2) chromosome.</title>
        <authorList>
            <person name="Redenbach M."/>
            <person name="Kieser H.M."/>
            <person name="Denapaite D."/>
            <person name="Eichner A."/>
            <person name="Cullum J."/>
            <person name="Kinashi H."/>
            <person name="Hopwood D.A."/>
        </authorList>
    </citation>
    <scope>NUCLEOTIDE SEQUENCE [LARGE SCALE GENOMIC DNA]</scope>
    <source>
        <strain evidence="4">ATCC BAA-471 / A3(2) / M145</strain>
    </source>
</reference>